<evidence type="ECO:0000256" key="2">
    <source>
        <dbReference type="ARBA" id="ARBA00012282"/>
    </source>
</evidence>
<evidence type="ECO:0000313" key="12">
    <source>
        <dbReference type="EMBL" id="MDV7023650.1"/>
    </source>
</evidence>
<evidence type="ECO:0000256" key="6">
    <source>
        <dbReference type="ARBA" id="ARBA00022801"/>
    </source>
</evidence>
<evidence type="ECO:0000313" key="13">
    <source>
        <dbReference type="Proteomes" id="UP001187066"/>
    </source>
</evidence>
<evidence type="ECO:0000256" key="7">
    <source>
        <dbReference type="ARBA" id="ARBA00022989"/>
    </source>
</evidence>
<dbReference type="Proteomes" id="UP001187066">
    <property type="component" value="Unassembled WGS sequence"/>
</dbReference>
<keyword evidence="7 10" id="KW-1133">Transmembrane helix</keyword>
<dbReference type="EC" id="3.1.4.52" evidence="2"/>
<comment type="subcellular location">
    <subcellularLocation>
        <location evidence="1">Cell membrane</location>
        <topology evidence="1">Multi-pass membrane protein</topology>
    </subcellularLocation>
</comment>
<gene>
    <name evidence="12" type="ORF">R4P48_13320</name>
</gene>
<dbReference type="Pfam" id="PF12792">
    <property type="entry name" value="CSS-motif"/>
    <property type="match status" value="1"/>
</dbReference>
<dbReference type="InterPro" id="IPR024744">
    <property type="entry name" value="CSS-motif_dom"/>
</dbReference>
<proteinExistence type="predicted"/>
<evidence type="ECO:0000256" key="8">
    <source>
        <dbReference type="ARBA" id="ARBA00023136"/>
    </source>
</evidence>
<keyword evidence="4" id="KW-0973">c-di-GMP</keyword>
<keyword evidence="8 10" id="KW-0472">Membrane</keyword>
<dbReference type="InterPro" id="IPR050706">
    <property type="entry name" value="Cyclic-di-GMP_PDE-like"/>
</dbReference>
<comment type="caution">
    <text evidence="12">The sequence shown here is derived from an EMBL/GenBank/DDBJ whole genome shotgun (WGS) entry which is preliminary data.</text>
</comment>
<evidence type="ECO:0000259" key="11">
    <source>
        <dbReference type="PROSITE" id="PS50883"/>
    </source>
</evidence>
<evidence type="ECO:0000256" key="5">
    <source>
        <dbReference type="ARBA" id="ARBA00022692"/>
    </source>
</evidence>
<comment type="catalytic activity">
    <reaction evidence="9">
        <text>3',3'-c-di-GMP + H2O = 5'-phosphoguanylyl(3'-&gt;5')guanosine + H(+)</text>
        <dbReference type="Rhea" id="RHEA:24902"/>
        <dbReference type="ChEBI" id="CHEBI:15377"/>
        <dbReference type="ChEBI" id="CHEBI:15378"/>
        <dbReference type="ChEBI" id="CHEBI:58754"/>
        <dbReference type="ChEBI" id="CHEBI:58805"/>
        <dbReference type="EC" id="3.1.4.52"/>
    </reaction>
</comment>
<dbReference type="CDD" id="cd01948">
    <property type="entry name" value="EAL"/>
    <property type="match status" value="1"/>
</dbReference>
<name>A0ABU4E3F6_9ENTR</name>
<keyword evidence="6" id="KW-0378">Hydrolase</keyword>
<dbReference type="Pfam" id="PF00563">
    <property type="entry name" value="EAL"/>
    <property type="match status" value="1"/>
</dbReference>
<keyword evidence="5 10" id="KW-0812">Transmembrane</keyword>
<dbReference type="PANTHER" id="PTHR33121:SF81">
    <property type="entry name" value="CYCLIC DI-GMP PHOSPHODIESTERASE PDEB-RELATED"/>
    <property type="match status" value="1"/>
</dbReference>
<evidence type="ECO:0000256" key="3">
    <source>
        <dbReference type="ARBA" id="ARBA00022475"/>
    </source>
</evidence>
<dbReference type="EMBL" id="JAWLOF010000008">
    <property type="protein sequence ID" value="MDV7023650.1"/>
    <property type="molecule type" value="Genomic_DNA"/>
</dbReference>
<evidence type="ECO:0000256" key="4">
    <source>
        <dbReference type="ARBA" id="ARBA00022636"/>
    </source>
</evidence>
<evidence type="ECO:0000256" key="9">
    <source>
        <dbReference type="ARBA" id="ARBA00034290"/>
    </source>
</evidence>
<dbReference type="InterPro" id="IPR035919">
    <property type="entry name" value="EAL_sf"/>
</dbReference>
<accession>A0ABU4E3F6</accession>
<dbReference type="PROSITE" id="PS50883">
    <property type="entry name" value="EAL"/>
    <property type="match status" value="1"/>
</dbReference>
<organism evidence="12 13">
    <name type="scientific">Atlantibacter subterraneus</name>
    <dbReference type="NCBI Taxonomy" id="255519"/>
    <lineage>
        <taxon>Bacteria</taxon>
        <taxon>Pseudomonadati</taxon>
        <taxon>Pseudomonadota</taxon>
        <taxon>Gammaproteobacteria</taxon>
        <taxon>Enterobacterales</taxon>
        <taxon>Enterobacteriaceae</taxon>
        <taxon>Atlantibacter</taxon>
    </lineage>
</organism>
<dbReference type="InterPro" id="IPR001633">
    <property type="entry name" value="EAL_dom"/>
</dbReference>
<dbReference type="SUPFAM" id="SSF141868">
    <property type="entry name" value="EAL domain-like"/>
    <property type="match status" value="1"/>
</dbReference>
<keyword evidence="3" id="KW-1003">Cell membrane</keyword>
<dbReference type="SMART" id="SM00052">
    <property type="entry name" value="EAL"/>
    <property type="match status" value="1"/>
</dbReference>
<protein>
    <recommendedName>
        <fullName evidence="2">cyclic-guanylate-specific phosphodiesterase</fullName>
        <ecNumber evidence="2">3.1.4.52</ecNumber>
    </recommendedName>
</protein>
<reference evidence="12 13" key="1">
    <citation type="submission" date="2023-10" db="EMBL/GenBank/DDBJ databases">
        <authorList>
            <person name="Dale J."/>
        </authorList>
    </citation>
    <scope>NUCLEOTIDE SEQUENCE [LARGE SCALE GENOMIC DNA]</scope>
    <source>
        <strain evidence="12 13">2023EL-00970</strain>
    </source>
</reference>
<feature type="transmembrane region" description="Helical" evidence="10">
    <location>
        <begin position="243"/>
        <end position="265"/>
    </location>
</feature>
<feature type="domain" description="EAL" evidence="11">
    <location>
        <begin position="268"/>
        <end position="516"/>
    </location>
</feature>
<keyword evidence="13" id="KW-1185">Reference proteome</keyword>
<sequence>MTSRRMVSLVTGTLVVAVLLPILLSIWLARYQAEQRFYRELASYTQNINQLASVVIDESKAALNEINRIDSQTCEPSHLQAMRRVAFTYRFVQEVIFIKDSQALCSSLEQESHISPFPEPERVNNEGYRFWFTPSNDLGINHYMIAMSHHDHMVVLDPRSFIDVLPLATWSIDSAIIGLTRNRVIISSAPLSLAVWQHMHDHNITRYEDAGIVYSMFRNAQTNFAVVVWASSHPMKAASNQQLMLWLPVGVLISLLAAALMLRLLKRLQSPRARLQDAIHSREFTVCYQPIMRLSDNKFVGAEALIRWPQADGSLLTPDIFIPLAEQSGLIREITRLVIEKVFSEMGSWLHQHPDYHVSINLAADDIADNALLALLTARCQHYQVSSRQIALEITERGFADPQRTAPIVEQFHRAGHPIYIDDFGTGYSSLSYLQNLAVDVLKIDKSFVDSLEYNTVAPHIIDMAKHLQLELVAEGIESARQAQWLCEHGVQYGQGWLYSKALRGNELQLWCENYPGSTVARTTR</sequence>
<dbReference type="RefSeq" id="WP_317678480.1">
    <property type="nucleotide sequence ID" value="NZ_JAWLOF010000008.1"/>
</dbReference>
<evidence type="ECO:0000256" key="1">
    <source>
        <dbReference type="ARBA" id="ARBA00004651"/>
    </source>
</evidence>
<evidence type="ECO:0000256" key="10">
    <source>
        <dbReference type="SAM" id="Phobius"/>
    </source>
</evidence>
<dbReference type="Gene3D" id="3.20.20.450">
    <property type="entry name" value="EAL domain"/>
    <property type="match status" value="1"/>
</dbReference>
<dbReference type="PANTHER" id="PTHR33121">
    <property type="entry name" value="CYCLIC DI-GMP PHOSPHODIESTERASE PDEF"/>
    <property type="match status" value="1"/>
</dbReference>